<dbReference type="RefSeq" id="WP_075732608.1">
    <property type="nucleotide sequence ID" value="NZ_CP009249.1"/>
</dbReference>
<proteinExistence type="predicted"/>
<name>A0A1L7D132_9CORY</name>
<dbReference type="STRING" id="161895.CPHO_01485"/>
<evidence type="ECO:0000313" key="1">
    <source>
        <dbReference type="EMBL" id="APT91804.1"/>
    </source>
</evidence>
<gene>
    <name evidence="1" type="ORF">CPHO_01485</name>
</gene>
<reference evidence="1 2" key="1">
    <citation type="submission" date="2014-08" db="EMBL/GenBank/DDBJ databases">
        <title>Complete genome sequence of Corynebacterium phocae M408/89/1(T)(=DSM 44612(T)), isolated from the common seal (Phoca vitulina).</title>
        <authorList>
            <person name="Ruckert C."/>
            <person name="Albersmeier A."/>
            <person name="Winkler A."/>
            <person name="Kalinowski J."/>
        </authorList>
    </citation>
    <scope>NUCLEOTIDE SEQUENCE [LARGE SCALE GENOMIC DNA]</scope>
    <source>
        <strain evidence="1 2">M408/89/1</strain>
    </source>
</reference>
<organism evidence="1 2">
    <name type="scientific">Corynebacterium phocae</name>
    <dbReference type="NCBI Taxonomy" id="161895"/>
    <lineage>
        <taxon>Bacteria</taxon>
        <taxon>Bacillati</taxon>
        <taxon>Actinomycetota</taxon>
        <taxon>Actinomycetes</taxon>
        <taxon>Mycobacteriales</taxon>
        <taxon>Corynebacteriaceae</taxon>
        <taxon>Corynebacterium</taxon>
    </lineage>
</organism>
<dbReference type="Proteomes" id="UP000185491">
    <property type="component" value="Chromosome"/>
</dbReference>
<dbReference type="AlphaFoldDB" id="A0A1L7D132"/>
<dbReference type="EMBL" id="CP009249">
    <property type="protein sequence ID" value="APT91804.1"/>
    <property type="molecule type" value="Genomic_DNA"/>
</dbReference>
<protein>
    <submittedName>
        <fullName evidence="1">Uncharacterized protein</fullName>
    </submittedName>
</protein>
<accession>A0A1L7D132</accession>
<keyword evidence="2" id="KW-1185">Reference proteome</keyword>
<dbReference type="KEGG" id="cpho:CPHO_01485"/>
<evidence type="ECO:0000313" key="2">
    <source>
        <dbReference type="Proteomes" id="UP000185491"/>
    </source>
</evidence>
<sequence length="80" mass="8807">MVLKFISKELESWADEQQLVQVFVCGLLEVIQIGAEIDPLGGSVFGLVWLRCAGCFCLVWGGRLVLPLLFNRHFSVGLAA</sequence>